<dbReference type="EMBL" id="JAPHNI010000109">
    <property type="protein sequence ID" value="KAJ8116082.1"/>
    <property type="molecule type" value="Genomic_DNA"/>
</dbReference>
<proteinExistence type="predicted"/>
<sequence length="349" mass="38271">MPLLDLANELLFCITENLESEGYINSLAQVNRHLYRLLNPYLYCLNIRQSGCSALLWAALDGQTGTAQRLLEEADEQVTSDDPFYISLCLAAEKGHIEIVQLLINKGVNVKYQSPNICNGDVEYNSTFALEAASEGGQEEVVQLLLNKGANVNAQSTHWSINQEQFYYSNALYAASEGGYERIVKQLLDHGADLMQGGYYGNALQAAAAGGHEQTVKLLLDARGADVNARGQYYWKWWCEFLDSNALCIASEYGYEQIVKLLLDRGADVNLQGGPYGNALVAASANGYGQVVRLLLEKGAMVNALGREPTMDIDVYIEISALQAASREGHKQVVDMLLARGAEGSMQHD</sequence>
<evidence type="ECO:0000313" key="2">
    <source>
        <dbReference type="Proteomes" id="UP001153331"/>
    </source>
</evidence>
<protein>
    <submittedName>
        <fullName evidence="1">Uncharacterized protein</fullName>
    </submittedName>
</protein>
<dbReference type="Proteomes" id="UP001153331">
    <property type="component" value="Unassembled WGS sequence"/>
</dbReference>
<accession>A0ACC2ILV1</accession>
<reference evidence="1" key="1">
    <citation type="submission" date="2022-11" db="EMBL/GenBank/DDBJ databases">
        <title>Genome Sequence of Boeremia exigua.</title>
        <authorList>
            <person name="Buettner E."/>
        </authorList>
    </citation>
    <scope>NUCLEOTIDE SEQUENCE</scope>
    <source>
        <strain evidence="1">CU02</strain>
    </source>
</reference>
<evidence type="ECO:0000313" key="1">
    <source>
        <dbReference type="EMBL" id="KAJ8116082.1"/>
    </source>
</evidence>
<keyword evidence="2" id="KW-1185">Reference proteome</keyword>
<gene>
    <name evidence="1" type="ORF">OPT61_g2411</name>
</gene>
<name>A0ACC2ILV1_9PLEO</name>
<comment type="caution">
    <text evidence="1">The sequence shown here is derived from an EMBL/GenBank/DDBJ whole genome shotgun (WGS) entry which is preliminary data.</text>
</comment>
<organism evidence="1 2">
    <name type="scientific">Boeremia exigua</name>
    <dbReference type="NCBI Taxonomy" id="749465"/>
    <lineage>
        <taxon>Eukaryota</taxon>
        <taxon>Fungi</taxon>
        <taxon>Dikarya</taxon>
        <taxon>Ascomycota</taxon>
        <taxon>Pezizomycotina</taxon>
        <taxon>Dothideomycetes</taxon>
        <taxon>Pleosporomycetidae</taxon>
        <taxon>Pleosporales</taxon>
        <taxon>Pleosporineae</taxon>
        <taxon>Didymellaceae</taxon>
        <taxon>Boeremia</taxon>
    </lineage>
</organism>